<dbReference type="SUPFAM" id="SSF52151">
    <property type="entry name" value="FabD/lysophospholipase-like"/>
    <property type="match status" value="1"/>
</dbReference>
<evidence type="ECO:0000313" key="3">
    <source>
        <dbReference type="EMBL" id="CAH1241228.1"/>
    </source>
</evidence>
<protein>
    <submittedName>
        <fullName evidence="3">Hypp6334 protein</fullName>
    </submittedName>
</protein>
<dbReference type="OrthoDB" id="6160241at2759"/>
<proteinExistence type="predicted"/>
<dbReference type="EMBL" id="OV696697">
    <property type="protein sequence ID" value="CAH1241228.1"/>
    <property type="molecule type" value="Genomic_DNA"/>
</dbReference>
<dbReference type="AlphaFoldDB" id="A0A8K0E5A7"/>
<reference evidence="3" key="1">
    <citation type="submission" date="2022-01" db="EMBL/GenBank/DDBJ databases">
        <authorList>
            <person name="Braso-Vives M."/>
        </authorList>
    </citation>
    <scope>NUCLEOTIDE SEQUENCE</scope>
</reference>
<gene>
    <name evidence="3" type="primary">Hypp6334</name>
    <name evidence="3" type="ORF">BLAG_LOCUS4964</name>
</gene>
<dbReference type="InterPro" id="IPR016035">
    <property type="entry name" value="Acyl_Trfase/lysoPLipase"/>
</dbReference>
<dbReference type="GO" id="GO:0006629">
    <property type="term" value="P:lipid metabolic process"/>
    <property type="evidence" value="ECO:0007669"/>
    <property type="project" value="UniProtKB-KW"/>
</dbReference>
<accession>A0A8K0E5A7</accession>
<dbReference type="Gene3D" id="3.40.1090.10">
    <property type="entry name" value="Cytosolic phospholipase A2 catalytic domain"/>
    <property type="match status" value="1"/>
</dbReference>
<evidence type="ECO:0000313" key="4">
    <source>
        <dbReference type="Proteomes" id="UP000838412"/>
    </source>
</evidence>
<evidence type="ECO:0000259" key="2">
    <source>
        <dbReference type="Pfam" id="PF01734"/>
    </source>
</evidence>
<dbReference type="PANTHER" id="PTHR46394:SF1">
    <property type="entry name" value="PNPLA DOMAIN-CONTAINING PROTEIN"/>
    <property type="match status" value="1"/>
</dbReference>
<dbReference type="PANTHER" id="PTHR46394">
    <property type="entry name" value="ANNEXIN"/>
    <property type="match status" value="1"/>
</dbReference>
<sequence>MGSEESKPVTELPHDLGEAARKFKKYDFPFENLVLEGGGAKGIAYVGAMKVLEEAGITPQIKRFAGTSAGAITAGLMAIGMTSDEIVKEMVDVDMESTLLVVFRPYKYLHKPDMYIDGGVCANFPIYCYDGWWLSMDEQDTFDKRIEEEPDEARAKGYFYPEYSETRFQPFEVVSDEEQRKERRQKTLGLMLYSKTGRKAYQDIFIKRLEILENKGVNQRPSDTKLAKQFEEREKVREKRIAEHRQEMEKDLDSKKERLFKVLEAPRNRRDMLKLFTELFPEDELKDFHDGAKDHEVVFNILFAKYPGGPVTDGTIHSLYKNWEPLENGLRDAVSQRVIESPTELYLQYLDFVGTNKPIKREDVERSIAIDVDYVSTMDFNMEPADQTFLMRQGALATLAFLEEYVQKNRLKKRSS</sequence>
<dbReference type="InterPro" id="IPR002641">
    <property type="entry name" value="PNPLA_dom"/>
</dbReference>
<dbReference type="InterPro" id="IPR052580">
    <property type="entry name" value="Lipid_Hydrolase"/>
</dbReference>
<keyword evidence="4" id="KW-1185">Reference proteome</keyword>
<name>A0A8K0E5A7_BRALA</name>
<keyword evidence="1" id="KW-0443">Lipid metabolism</keyword>
<dbReference type="Pfam" id="PF01734">
    <property type="entry name" value="Patatin"/>
    <property type="match status" value="1"/>
</dbReference>
<evidence type="ECO:0000256" key="1">
    <source>
        <dbReference type="ARBA" id="ARBA00023098"/>
    </source>
</evidence>
<organism evidence="3 4">
    <name type="scientific">Branchiostoma lanceolatum</name>
    <name type="common">Common lancelet</name>
    <name type="synonym">Amphioxus lanceolatum</name>
    <dbReference type="NCBI Taxonomy" id="7740"/>
    <lineage>
        <taxon>Eukaryota</taxon>
        <taxon>Metazoa</taxon>
        <taxon>Chordata</taxon>
        <taxon>Cephalochordata</taxon>
        <taxon>Leptocardii</taxon>
        <taxon>Amphioxiformes</taxon>
        <taxon>Branchiostomatidae</taxon>
        <taxon>Branchiostoma</taxon>
    </lineage>
</organism>
<dbReference type="Proteomes" id="UP000838412">
    <property type="component" value="Chromosome 12"/>
</dbReference>
<feature type="domain" description="PNPLA" evidence="2">
    <location>
        <begin position="33"/>
        <end position="96"/>
    </location>
</feature>